<accession>A0A9Q3JJR4</accession>
<organism evidence="1 2">
    <name type="scientific">Austropuccinia psidii MF-1</name>
    <dbReference type="NCBI Taxonomy" id="1389203"/>
    <lineage>
        <taxon>Eukaryota</taxon>
        <taxon>Fungi</taxon>
        <taxon>Dikarya</taxon>
        <taxon>Basidiomycota</taxon>
        <taxon>Pucciniomycotina</taxon>
        <taxon>Pucciniomycetes</taxon>
        <taxon>Pucciniales</taxon>
        <taxon>Sphaerophragmiaceae</taxon>
        <taxon>Austropuccinia</taxon>
    </lineage>
</organism>
<proteinExistence type="predicted"/>
<dbReference type="AlphaFoldDB" id="A0A9Q3JJR4"/>
<keyword evidence="2" id="KW-1185">Reference proteome</keyword>
<gene>
    <name evidence="1" type="ORF">O181_104233</name>
</gene>
<reference evidence="1" key="1">
    <citation type="submission" date="2021-03" db="EMBL/GenBank/DDBJ databases">
        <title>Draft genome sequence of rust myrtle Austropuccinia psidii MF-1, a brazilian biotype.</title>
        <authorList>
            <person name="Quecine M.C."/>
            <person name="Pachon D.M.R."/>
            <person name="Bonatelli M.L."/>
            <person name="Correr F.H."/>
            <person name="Franceschini L.M."/>
            <person name="Leite T.F."/>
            <person name="Margarido G.R.A."/>
            <person name="Almeida C.A."/>
            <person name="Ferrarezi J.A."/>
            <person name="Labate C.A."/>
        </authorList>
    </citation>
    <scope>NUCLEOTIDE SEQUENCE</scope>
    <source>
        <strain evidence="1">MF-1</strain>
    </source>
</reference>
<evidence type="ECO:0000313" key="1">
    <source>
        <dbReference type="EMBL" id="MBW0564518.1"/>
    </source>
</evidence>
<dbReference type="Proteomes" id="UP000765509">
    <property type="component" value="Unassembled WGS sequence"/>
</dbReference>
<dbReference type="EMBL" id="AVOT02075924">
    <property type="protein sequence ID" value="MBW0564518.1"/>
    <property type="molecule type" value="Genomic_DNA"/>
</dbReference>
<evidence type="ECO:0000313" key="2">
    <source>
        <dbReference type="Proteomes" id="UP000765509"/>
    </source>
</evidence>
<comment type="caution">
    <text evidence="1">The sequence shown here is derived from an EMBL/GenBank/DDBJ whole genome shotgun (WGS) entry which is preliminary data.</text>
</comment>
<protein>
    <submittedName>
        <fullName evidence="1">Uncharacterized protein</fullName>
    </submittedName>
</protein>
<name>A0A9Q3JJR4_9BASI</name>
<feature type="non-terminal residue" evidence="1">
    <location>
        <position position="1"/>
    </location>
</feature>
<sequence>MEESRNDFCGLQGKKAADPLEIKLNYKLRAEISVTPGRISRQLSAIDFTLHH</sequence>